<keyword evidence="1" id="KW-0812">Transmembrane</keyword>
<accession>A0A081CHN3</accession>
<dbReference type="AlphaFoldDB" id="A0A081CHN3"/>
<evidence type="ECO:0000313" key="3">
    <source>
        <dbReference type="Proteomes" id="UP000053758"/>
    </source>
</evidence>
<dbReference type="RefSeq" id="XP_014655857.1">
    <property type="nucleotide sequence ID" value="XM_014800371.1"/>
</dbReference>
<dbReference type="GeneID" id="26305225"/>
<keyword evidence="1" id="KW-1133">Transmembrane helix</keyword>
<feature type="transmembrane region" description="Helical" evidence="1">
    <location>
        <begin position="191"/>
        <end position="209"/>
    </location>
</feature>
<dbReference type="Pfam" id="PF11374">
    <property type="entry name" value="DUF3176"/>
    <property type="match status" value="1"/>
</dbReference>
<sequence length="330" mass="35929">MSKLLRSHQENDDLADELVFKFAVVSVAKRPGQSEAGMSTPSGSIDVTTKVEQTPDKEQLTLSAQQASVASCDVIEDWKAEQEKDVAARYKHDWYMVWFKYFFGATAMMTIWLTYSDISKGEVLTSSPNASLSTSITMYKLSLTALIGSNVRSAMWRHLGQGGTVTAEFLHESGRLEGDPISALKLLRQTGLRFAGLVSLAVAVATHAIEPILQASIQSTGKQLYTVNRPYFYAGFAFLALVLLFEVVLSLPQPSEYVTSYGSPLASAAEGLGPGLSDKRVAILTRLPKSMANVQVGLTFEDPSESNGMVGHRYIDIRTETNGPQSANTE</sequence>
<dbReference type="EMBL" id="DF830078">
    <property type="protein sequence ID" value="GAK66179.1"/>
    <property type="molecule type" value="Genomic_DNA"/>
</dbReference>
<name>A0A081CHN3_PSEA2</name>
<dbReference type="HOGENOM" id="CLU_841963_0_0_1"/>
<proteinExistence type="predicted"/>
<reference evidence="2" key="1">
    <citation type="submission" date="2014-07" db="EMBL/GenBank/DDBJ databases">
        <title>Draft genome sequence of the yeast Pseudozyma antarctica JCM 10317 known as a producer of lipase B which used in a wide range of industrial applications.</title>
        <authorList>
            <person name="Morita T."/>
            <person name="Saika A."/>
            <person name="Koike H."/>
        </authorList>
    </citation>
    <scope>NUCLEOTIDE SEQUENCE</scope>
    <source>
        <strain evidence="2">JCM 10317</strain>
    </source>
</reference>
<evidence type="ECO:0000313" key="2">
    <source>
        <dbReference type="EMBL" id="GAK66179.1"/>
    </source>
</evidence>
<dbReference type="InterPro" id="IPR021514">
    <property type="entry name" value="DUF3176"/>
</dbReference>
<protein>
    <submittedName>
        <fullName evidence="2">Uncharacterized protein</fullName>
    </submittedName>
</protein>
<feature type="transmembrane region" description="Helical" evidence="1">
    <location>
        <begin position="94"/>
        <end position="115"/>
    </location>
</feature>
<gene>
    <name evidence="2" type="ORF">PAN0_011d4401</name>
</gene>
<evidence type="ECO:0000256" key="1">
    <source>
        <dbReference type="SAM" id="Phobius"/>
    </source>
</evidence>
<organism evidence="2">
    <name type="scientific">Pseudozyma antarctica</name>
    <name type="common">Yeast</name>
    <name type="synonym">Candida antarctica</name>
    <dbReference type="NCBI Taxonomy" id="84753"/>
    <lineage>
        <taxon>Eukaryota</taxon>
        <taxon>Fungi</taxon>
        <taxon>Dikarya</taxon>
        <taxon>Basidiomycota</taxon>
        <taxon>Ustilaginomycotina</taxon>
        <taxon>Ustilaginomycetes</taxon>
        <taxon>Ustilaginales</taxon>
        <taxon>Ustilaginaceae</taxon>
        <taxon>Moesziomyces</taxon>
    </lineage>
</organism>
<keyword evidence="1" id="KW-0472">Membrane</keyword>
<feature type="transmembrane region" description="Helical" evidence="1">
    <location>
        <begin position="230"/>
        <end position="251"/>
    </location>
</feature>
<dbReference type="Proteomes" id="UP000053758">
    <property type="component" value="Unassembled WGS sequence"/>
</dbReference>
<keyword evidence="3" id="KW-1185">Reference proteome</keyword>